<sequence length="200" mass="22145">MKNIIVLFNFWRLIFPVLLYAFCLDVRLTVRQDLKMILYCVPGKGGVLSLCYALIWNKPFRGVFYYRIRKYKVLLGIQQILLPNSREIEISGNISGGLVIYHGQATILHCFSAGKNLSVYQSVTIGKNNGHKFGDRDKPIIGDNVNIYTGAIVAGGIKIGNNVDIGAGSVVLKDVPDNCVVTGNPAKIVKENGYRVNQLL</sequence>
<dbReference type="CDD" id="cd03354">
    <property type="entry name" value="LbH_SAT"/>
    <property type="match status" value="1"/>
</dbReference>
<protein>
    <recommendedName>
        <fullName evidence="7">Serine acetyltransferase</fullName>
    </recommendedName>
</protein>
<feature type="transmembrane region" description="Helical" evidence="4">
    <location>
        <begin position="36"/>
        <end position="56"/>
    </location>
</feature>
<evidence type="ECO:0000256" key="4">
    <source>
        <dbReference type="SAM" id="Phobius"/>
    </source>
</evidence>
<dbReference type="InterPro" id="IPR045304">
    <property type="entry name" value="LbH_SAT"/>
</dbReference>
<accession>A0A143YQS7</accession>
<dbReference type="OrthoDB" id="9812571at2"/>
<organism evidence="5 6">
    <name type="scientific">Trichococcus palustris</name>
    <dbReference type="NCBI Taxonomy" id="140314"/>
    <lineage>
        <taxon>Bacteria</taxon>
        <taxon>Bacillati</taxon>
        <taxon>Bacillota</taxon>
        <taxon>Bacilli</taxon>
        <taxon>Lactobacillales</taxon>
        <taxon>Carnobacteriaceae</taxon>
        <taxon>Trichococcus</taxon>
    </lineage>
</organism>
<dbReference type="RefSeq" id="WP_143084418.1">
    <property type="nucleotide sequence ID" value="NZ_FJNE01000006.1"/>
</dbReference>
<evidence type="ECO:0000313" key="6">
    <source>
        <dbReference type="Proteomes" id="UP000242754"/>
    </source>
</evidence>
<reference evidence="5 6" key="1">
    <citation type="submission" date="2016-02" db="EMBL/GenBank/DDBJ databases">
        <authorList>
            <person name="Wen L."/>
            <person name="He K."/>
            <person name="Yang H."/>
        </authorList>
    </citation>
    <scope>NUCLEOTIDE SEQUENCE [LARGE SCALE GENOMIC DNA]</scope>
    <source>
        <strain evidence="5">Trichococcus palustris</strain>
    </source>
</reference>
<dbReference type="EMBL" id="FJNE01000006">
    <property type="protein sequence ID" value="CZQ96533.1"/>
    <property type="molecule type" value="Genomic_DNA"/>
</dbReference>
<comment type="similarity">
    <text evidence="1">Belongs to the transferase hexapeptide repeat family.</text>
</comment>
<dbReference type="STRING" id="140314.SAMN04488076_10458"/>
<name>A0A143YQS7_9LACT</name>
<dbReference type="GO" id="GO:0016746">
    <property type="term" value="F:acyltransferase activity"/>
    <property type="evidence" value="ECO:0007669"/>
    <property type="project" value="UniProtKB-KW"/>
</dbReference>
<proteinExistence type="inferred from homology"/>
<dbReference type="Proteomes" id="UP000242754">
    <property type="component" value="Unassembled WGS sequence"/>
</dbReference>
<keyword evidence="4" id="KW-0472">Membrane</keyword>
<dbReference type="Gene3D" id="2.160.10.10">
    <property type="entry name" value="Hexapeptide repeat proteins"/>
    <property type="match status" value="1"/>
</dbReference>
<dbReference type="InterPro" id="IPR001451">
    <property type="entry name" value="Hexapep"/>
</dbReference>
<gene>
    <name evidence="5" type="ORF">Tpal_2021</name>
</gene>
<dbReference type="PANTHER" id="PTHR42811">
    <property type="entry name" value="SERINE ACETYLTRANSFERASE"/>
    <property type="match status" value="1"/>
</dbReference>
<dbReference type="AlphaFoldDB" id="A0A143YQS7"/>
<evidence type="ECO:0008006" key="7">
    <source>
        <dbReference type="Google" id="ProtNLM"/>
    </source>
</evidence>
<dbReference type="Pfam" id="PF00132">
    <property type="entry name" value="Hexapep"/>
    <property type="match status" value="1"/>
</dbReference>
<keyword evidence="4" id="KW-1133">Transmembrane helix</keyword>
<keyword evidence="6" id="KW-1185">Reference proteome</keyword>
<dbReference type="InterPro" id="IPR011004">
    <property type="entry name" value="Trimer_LpxA-like_sf"/>
</dbReference>
<dbReference type="SUPFAM" id="SSF51161">
    <property type="entry name" value="Trimeric LpxA-like enzymes"/>
    <property type="match status" value="1"/>
</dbReference>
<feature type="transmembrane region" description="Helical" evidence="4">
    <location>
        <begin position="6"/>
        <end position="24"/>
    </location>
</feature>
<evidence type="ECO:0000313" key="5">
    <source>
        <dbReference type="EMBL" id="CZQ96533.1"/>
    </source>
</evidence>
<keyword evidence="3" id="KW-0012">Acyltransferase</keyword>
<evidence type="ECO:0000256" key="3">
    <source>
        <dbReference type="ARBA" id="ARBA00023315"/>
    </source>
</evidence>
<keyword evidence="2" id="KW-0808">Transferase</keyword>
<evidence type="ECO:0000256" key="1">
    <source>
        <dbReference type="ARBA" id="ARBA00007274"/>
    </source>
</evidence>
<evidence type="ECO:0000256" key="2">
    <source>
        <dbReference type="ARBA" id="ARBA00022679"/>
    </source>
</evidence>
<keyword evidence="4" id="KW-0812">Transmembrane</keyword>